<organism evidence="13">
    <name type="scientific">Candida tenuis (strain ATCC 10573 / BCRC 21748 / CBS 615 / JCM 9827 / NBRC 10315 / NRRL Y-1498 / VKM Y-70)</name>
    <name type="common">Yeast</name>
    <name type="synonym">Yamadazyma tenuis</name>
    <dbReference type="NCBI Taxonomy" id="590646"/>
    <lineage>
        <taxon>Eukaryota</taxon>
        <taxon>Fungi</taxon>
        <taxon>Dikarya</taxon>
        <taxon>Ascomycota</taxon>
        <taxon>Saccharomycotina</taxon>
        <taxon>Pichiomycetes</taxon>
        <taxon>Debaryomycetaceae</taxon>
        <taxon>Yamadazyma</taxon>
    </lineage>
</organism>
<dbReference type="OrthoDB" id="427800at2759"/>
<accession>G3B9C1</accession>
<dbReference type="InterPro" id="IPR017459">
    <property type="entry name" value="Glycosyl_Trfase_fam3_N_dom"/>
</dbReference>
<reference evidence="12 13" key="1">
    <citation type="journal article" date="2011" name="Proc. Natl. Acad. Sci. U.S.A.">
        <title>Comparative genomics of xylose-fermenting fungi for enhanced biofuel production.</title>
        <authorList>
            <person name="Wohlbach D.J."/>
            <person name="Kuo A."/>
            <person name="Sato T.K."/>
            <person name="Potts K.M."/>
            <person name="Salamov A.A."/>
            <person name="LaButti K.M."/>
            <person name="Sun H."/>
            <person name="Clum A."/>
            <person name="Pangilinan J.L."/>
            <person name="Lindquist E.A."/>
            <person name="Lucas S."/>
            <person name="Lapidus A."/>
            <person name="Jin M."/>
            <person name="Gunawan C."/>
            <person name="Balan V."/>
            <person name="Dale B.E."/>
            <person name="Jeffries T.W."/>
            <person name="Zinkel R."/>
            <person name="Barry K.W."/>
            <person name="Grigoriev I.V."/>
            <person name="Gasch A.P."/>
        </authorList>
    </citation>
    <scope>NUCLEOTIDE SEQUENCE [LARGE SCALE GENOMIC DNA]</scope>
    <source>
        <strain evidence="13">ATCC 10573 / BCRC 21748 / CBS 615 / JCM 9827 / NBRC 10315 / NRRL Y-1498 / VKM Y-70</strain>
    </source>
</reference>
<sequence>MNEDSSVLTPYIKKLIEHPPTLTPEDLSKVLHLVFEGQASEIQIAAFLTALRGKGLDHESEYIAAATNTVMKFSHPIAAKDVPVDGYVDVVGTGGDGQNTFNVSTASSIVAAGMGIPVCKHGGKASTSSSGSGDLLKSLGVDLLKANKHTAVKVLSDSKYTFLFAPAFHEVMAKVASVRKKLGVPTIFNILGPLMNPAPLSSRILGVYKKPLGEQYAKSVLQLTANDPVHKKSMVVYGHIGLDEISPVGITSCWIVENGQITYKEISPKDFDLPEAALDLVKSGTPEENAVVLMHILKQDSPEFKVHSDNKDNHPVLNYILMNSAALAVVYGLTDSYVEGVKLAKNSITSGTALGALESFKDTLNQL</sequence>
<comment type="pathway">
    <text evidence="1">Amino-acid biosynthesis; L-tryptophan biosynthesis; L-tryptophan from chorismate: step 2/5.</text>
</comment>
<dbReference type="InterPro" id="IPR005940">
    <property type="entry name" value="Anthranilate_Pribosyl_Tfrase"/>
</dbReference>
<evidence type="ECO:0000256" key="6">
    <source>
        <dbReference type="ARBA" id="ARBA00022822"/>
    </source>
</evidence>
<dbReference type="HAMAP" id="MF_00211">
    <property type="entry name" value="TrpD"/>
    <property type="match status" value="1"/>
</dbReference>
<dbReference type="Gene3D" id="3.40.1030.10">
    <property type="entry name" value="Nucleoside phosphorylase/phosphoribosyltransferase catalytic domain"/>
    <property type="match status" value="1"/>
</dbReference>
<dbReference type="SUPFAM" id="SSF47648">
    <property type="entry name" value="Nucleoside phosphorylase/phosphoribosyltransferase N-terminal domain"/>
    <property type="match status" value="1"/>
</dbReference>
<dbReference type="EMBL" id="GL996527">
    <property type="protein sequence ID" value="EGV61862.1"/>
    <property type="molecule type" value="Genomic_DNA"/>
</dbReference>
<evidence type="ECO:0000259" key="11">
    <source>
        <dbReference type="Pfam" id="PF02885"/>
    </source>
</evidence>
<protein>
    <recommendedName>
        <fullName evidence="9">Anthranilate phosphoribosyltransferase</fullName>
        <ecNumber evidence="2">2.4.2.18</ecNumber>
    </recommendedName>
</protein>
<dbReference type="InterPro" id="IPR000312">
    <property type="entry name" value="Glycosyl_Trfase_fam3"/>
</dbReference>
<keyword evidence="13" id="KW-1185">Reference proteome</keyword>
<keyword evidence="7" id="KW-0057">Aromatic amino acid biosynthesis</keyword>
<evidence type="ECO:0000256" key="5">
    <source>
        <dbReference type="ARBA" id="ARBA00022679"/>
    </source>
</evidence>
<dbReference type="Pfam" id="PF02885">
    <property type="entry name" value="Glycos_trans_3N"/>
    <property type="match status" value="1"/>
</dbReference>
<keyword evidence="5 12" id="KW-0808">Transferase</keyword>
<dbReference type="InterPro" id="IPR036320">
    <property type="entry name" value="Glycosyl_Trfase_fam3_N_dom_sf"/>
</dbReference>
<dbReference type="GO" id="GO:0000162">
    <property type="term" value="P:L-tryptophan biosynthetic process"/>
    <property type="evidence" value="ECO:0007669"/>
    <property type="project" value="UniProtKB-KW"/>
</dbReference>
<proteinExistence type="inferred from homology"/>
<gene>
    <name evidence="12" type="ORF">CANTEDRAFT_107683</name>
</gene>
<feature type="domain" description="Glycosyl transferase family 3" evidence="10">
    <location>
        <begin position="87"/>
        <end position="354"/>
    </location>
</feature>
<dbReference type="Gene3D" id="1.20.970.10">
    <property type="entry name" value="Transferase, Pyrimidine Nucleoside Phosphorylase, Chain C"/>
    <property type="match status" value="1"/>
</dbReference>
<evidence type="ECO:0000256" key="3">
    <source>
        <dbReference type="ARBA" id="ARBA00022605"/>
    </source>
</evidence>
<dbReference type="KEGG" id="cten:18245975"/>
<dbReference type="Proteomes" id="UP000000707">
    <property type="component" value="Unassembled WGS sequence"/>
</dbReference>
<dbReference type="GO" id="GO:0004048">
    <property type="term" value="F:anthranilate phosphoribosyltransferase activity"/>
    <property type="evidence" value="ECO:0007669"/>
    <property type="project" value="UniProtKB-EC"/>
</dbReference>
<evidence type="ECO:0000256" key="4">
    <source>
        <dbReference type="ARBA" id="ARBA00022676"/>
    </source>
</evidence>
<dbReference type="eggNOG" id="KOG1438">
    <property type="taxonomic scope" value="Eukaryota"/>
</dbReference>
<evidence type="ECO:0000256" key="8">
    <source>
        <dbReference type="ARBA" id="ARBA00061500"/>
    </source>
</evidence>
<dbReference type="SUPFAM" id="SSF52418">
    <property type="entry name" value="Nucleoside phosphorylase/phosphoribosyltransferase catalytic domain"/>
    <property type="match status" value="1"/>
</dbReference>
<dbReference type="STRING" id="590646.G3B9C1"/>
<dbReference type="GeneID" id="18245975"/>
<keyword evidence="4 12" id="KW-0328">Glycosyltransferase</keyword>
<evidence type="ECO:0000256" key="1">
    <source>
        <dbReference type="ARBA" id="ARBA00004907"/>
    </source>
</evidence>
<dbReference type="FunFam" id="3.40.1030.10:FF:000002">
    <property type="entry name" value="Anthranilate phosphoribosyltransferase"/>
    <property type="match status" value="1"/>
</dbReference>
<name>G3B9C1_CANTC</name>
<evidence type="ECO:0000259" key="10">
    <source>
        <dbReference type="Pfam" id="PF00591"/>
    </source>
</evidence>
<evidence type="ECO:0000313" key="12">
    <source>
        <dbReference type="EMBL" id="EGV61862.1"/>
    </source>
</evidence>
<dbReference type="InterPro" id="IPR035902">
    <property type="entry name" value="Nuc_phospho_transferase"/>
</dbReference>
<evidence type="ECO:0000256" key="9">
    <source>
        <dbReference type="ARBA" id="ARBA00071401"/>
    </source>
</evidence>
<evidence type="ECO:0000313" key="13">
    <source>
        <dbReference type="Proteomes" id="UP000000707"/>
    </source>
</evidence>
<dbReference type="NCBIfam" id="TIGR01245">
    <property type="entry name" value="trpD"/>
    <property type="match status" value="1"/>
</dbReference>
<keyword evidence="3" id="KW-0028">Amino-acid biosynthesis</keyword>
<dbReference type="HOGENOM" id="CLU_034315_2_1_1"/>
<dbReference type="PANTHER" id="PTHR43285:SF2">
    <property type="entry name" value="ANTHRANILATE PHOSPHORIBOSYLTRANSFERASE"/>
    <property type="match status" value="1"/>
</dbReference>
<evidence type="ECO:0000256" key="2">
    <source>
        <dbReference type="ARBA" id="ARBA00011948"/>
    </source>
</evidence>
<comment type="similarity">
    <text evidence="8">Belongs to the anthranilate phosphoribosyltransferase family.</text>
</comment>
<dbReference type="AlphaFoldDB" id="G3B9C1"/>
<dbReference type="PANTHER" id="PTHR43285">
    <property type="entry name" value="ANTHRANILATE PHOSPHORIBOSYLTRANSFERASE"/>
    <property type="match status" value="1"/>
</dbReference>
<dbReference type="Pfam" id="PF00591">
    <property type="entry name" value="Glycos_transf_3"/>
    <property type="match status" value="1"/>
</dbReference>
<feature type="domain" description="Glycosyl transferase family 3 N-terminal" evidence="11">
    <location>
        <begin position="10"/>
        <end position="72"/>
    </location>
</feature>
<dbReference type="EC" id="2.4.2.18" evidence="2"/>
<dbReference type="GO" id="GO:0005829">
    <property type="term" value="C:cytosol"/>
    <property type="evidence" value="ECO:0007669"/>
    <property type="project" value="TreeGrafter"/>
</dbReference>
<keyword evidence="6" id="KW-0822">Tryptophan biosynthesis</keyword>
<evidence type="ECO:0000256" key="7">
    <source>
        <dbReference type="ARBA" id="ARBA00023141"/>
    </source>
</evidence>